<reference evidence="2 3" key="1">
    <citation type="submission" date="2018-06" db="EMBL/GenBank/DDBJ databases">
        <authorList>
            <consortium name="Pathogen Informatics"/>
            <person name="Doyle S."/>
        </authorList>
    </citation>
    <scope>NUCLEOTIDE SEQUENCE [LARGE SCALE GENOMIC DNA]</scope>
    <source>
        <strain evidence="2 3">NCTC11166</strain>
    </source>
</reference>
<evidence type="ECO:0000313" key="2">
    <source>
        <dbReference type="EMBL" id="SPU55865.1"/>
    </source>
</evidence>
<organism evidence="2 3">
    <name type="scientific">Brevundimonas vesicularis</name>
    <name type="common">Pseudomonas vesicularis</name>
    <dbReference type="NCBI Taxonomy" id="41276"/>
    <lineage>
        <taxon>Bacteria</taxon>
        <taxon>Pseudomonadati</taxon>
        <taxon>Pseudomonadota</taxon>
        <taxon>Alphaproteobacteria</taxon>
        <taxon>Caulobacterales</taxon>
        <taxon>Caulobacteraceae</taxon>
        <taxon>Brevundimonas</taxon>
    </lineage>
</organism>
<dbReference type="Proteomes" id="UP000251186">
    <property type="component" value="Unassembled WGS sequence"/>
</dbReference>
<sequence length="134" mass="14788">MTRDHHALIAFLEHRENWSFSYSGVASTHDCARFADAGVQAVFGVAPLSDFTSEWTTRRGARRVLRRHGGMAKAVSEVMTPIDLTQAARGDVGMLADEQLVLFEGETLVGVRPDRGLMRLPRAHAVRAWTVAVD</sequence>
<dbReference type="AlphaFoldDB" id="A0A2X1D5S6"/>
<dbReference type="EMBL" id="UAQP01000014">
    <property type="protein sequence ID" value="SPU55865.1"/>
    <property type="molecule type" value="Genomic_DNA"/>
</dbReference>
<protein>
    <recommendedName>
        <fullName evidence="1">DUF6950 domain-containing protein</fullName>
    </recommendedName>
</protein>
<evidence type="ECO:0000313" key="3">
    <source>
        <dbReference type="Proteomes" id="UP000251186"/>
    </source>
</evidence>
<dbReference type="Pfam" id="PF22262">
    <property type="entry name" value="DUF6950"/>
    <property type="match status" value="1"/>
</dbReference>
<gene>
    <name evidence="2" type="ORF">NCTC11166_03268</name>
</gene>
<accession>A0A2X1D5S6</accession>
<dbReference type="RefSeq" id="WP_112863697.1">
    <property type="nucleotide sequence ID" value="NZ_UAQP01000014.1"/>
</dbReference>
<proteinExistence type="predicted"/>
<feature type="domain" description="DUF6950" evidence="1">
    <location>
        <begin position="6"/>
        <end position="131"/>
    </location>
</feature>
<name>A0A2X1D5S6_BREVE</name>
<evidence type="ECO:0000259" key="1">
    <source>
        <dbReference type="Pfam" id="PF22262"/>
    </source>
</evidence>
<dbReference type="InterPro" id="IPR053802">
    <property type="entry name" value="DUF6950"/>
</dbReference>